<dbReference type="InterPro" id="IPR029151">
    <property type="entry name" value="Sensor-like_sf"/>
</dbReference>
<evidence type="ECO:0000256" key="1">
    <source>
        <dbReference type="ARBA" id="ARBA00004651"/>
    </source>
</evidence>
<proteinExistence type="predicted"/>
<dbReference type="PANTHER" id="PTHR32089">
    <property type="entry name" value="METHYL-ACCEPTING CHEMOTAXIS PROTEIN MCPB"/>
    <property type="match status" value="1"/>
</dbReference>
<evidence type="ECO:0000313" key="12">
    <source>
        <dbReference type="Proteomes" id="UP000182624"/>
    </source>
</evidence>
<dbReference type="SUPFAM" id="SSF58104">
    <property type="entry name" value="Methyl-accepting chemotaxis protein (MCP) signaling domain"/>
    <property type="match status" value="1"/>
</dbReference>
<gene>
    <name evidence="11" type="ORF">SAMN04487928_12355</name>
</gene>
<keyword evidence="5 9" id="KW-1133">Transmembrane helix</keyword>
<dbReference type="EMBL" id="FOXO01000023">
    <property type="protein sequence ID" value="SFQ20643.1"/>
    <property type="molecule type" value="Genomic_DNA"/>
</dbReference>
<evidence type="ECO:0000256" key="6">
    <source>
        <dbReference type="ARBA" id="ARBA00023136"/>
    </source>
</evidence>
<dbReference type="Pfam" id="PF02743">
    <property type="entry name" value="dCache_1"/>
    <property type="match status" value="1"/>
</dbReference>
<keyword evidence="4 9" id="KW-0812">Transmembrane</keyword>
<keyword evidence="6 9" id="KW-0472">Membrane</keyword>
<dbReference type="SUPFAM" id="SSF103190">
    <property type="entry name" value="Sensory domain-like"/>
    <property type="match status" value="1"/>
</dbReference>
<dbReference type="Gene3D" id="3.30.450.20">
    <property type="entry name" value="PAS domain"/>
    <property type="match status" value="1"/>
</dbReference>
<accession>A0A1I5WLF7</accession>
<comment type="subcellular location">
    <subcellularLocation>
        <location evidence="1">Cell membrane</location>
        <topology evidence="1">Multi-pass membrane protein</topology>
    </subcellularLocation>
</comment>
<dbReference type="Pfam" id="PF00015">
    <property type="entry name" value="MCPsignal"/>
    <property type="match status" value="1"/>
</dbReference>
<organism evidence="11 12">
    <name type="scientific">Butyrivibrio proteoclasticus</name>
    <dbReference type="NCBI Taxonomy" id="43305"/>
    <lineage>
        <taxon>Bacteria</taxon>
        <taxon>Bacillati</taxon>
        <taxon>Bacillota</taxon>
        <taxon>Clostridia</taxon>
        <taxon>Lachnospirales</taxon>
        <taxon>Lachnospiraceae</taxon>
        <taxon>Butyrivibrio</taxon>
    </lineage>
</organism>
<dbReference type="PANTHER" id="PTHR32089:SF112">
    <property type="entry name" value="LYSOZYME-LIKE PROTEIN-RELATED"/>
    <property type="match status" value="1"/>
</dbReference>
<keyword evidence="7 8" id="KW-0807">Transducer</keyword>
<evidence type="ECO:0000256" key="8">
    <source>
        <dbReference type="PROSITE-ProRule" id="PRU00284"/>
    </source>
</evidence>
<feature type="domain" description="Methyl-accepting transducer" evidence="10">
    <location>
        <begin position="379"/>
        <end position="636"/>
    </location>
</feature>
<dbReference type="Proteomes" id="UP000182624">
    <property type="component" value="Unassembled WGS sequence"/>
</dbReference>
<dbReference type="InterPro" id="IPR033479">
    <property type="entry name" value="dCache_1"/>
</dbReference>
<name>A0A1I5WLF7_9FIRM</name>
<evidence type="ECO:0000313" key="11">
    <source>
        <dbReference type="EMBL" id="SFQ20643.1"/>
    </source>
</evidence>
<evidence type="ECO:0000256" key="3">
    <source>
        <dbReference type="ARBA" id="ARBA00022500"/>
    </source>
</evidence>
<evidence type="ECO:0000256" key="9">
    <source>
        <dbReference type="SAM" id="Phobius"/>
    </source>
</evidence>
<dbReference type="GO" id="GO:0005886">
    <property type="term" value="C:plasma membrane"/>
    <property type="evidence" value="ECO:0007669"/>
    <property type="project" value="UniProtKB-SubCell"/>
</dbReference>
<sequence length="664" mass="71786">MKKKKINFSKNSVKTKLIALMLLIAIIPLTVAVSISYVTSTNSAKEVAKQNLDWQAKYIESEIDKMFTKSQTALSSFASSPQTIAFLKGEITDPSVIKDQMIDINESFGDDNTIVMSNIEGMMVLRSDNGEYKSIAERDYFKNAATGKPYISTIFVSSVTNTRNICIAVPVFDTDDKTVIGVVHKTFNPDDIHVLLAEEAEEAFLVDQEATLVAHSDYEILATDEPQVFASSPYMTSNEETGFYISNAKGYPVYVSYVKNPASGYTVCAGKAESEIISEARKGARIIILVGIAMIIAVLVLAFFIAESFTKPMFEVNKLLSALANGEFIEINKYKNRNDEFGQMISDSNAVVAKLKSIVENIKESSNTVNTSSEELSEMANQIASTTENVAEAVQEIATGASEQAKEVQDSVENAGLITEAIEGVQNSTNDLSNLATRMKQASESSSESLTNFHNTSEVMANMIIEISKKISATQNAVSDINERVEGISGIAAQTNLLSLNATIEAARAGDAGKGFAVVAEEIRKLADDSESLAKEIHEVMETLLTESQSAVKAANEIIEDNKAQQAALESTISSVNGMICDIEKTVERVEKISNETDTCVASNKNVSHSMSSLSAISEENAAATETTGASVEELSATVTTLAESATSLKTIAEKLNEEIEFFK</sequence>
<dbReference type="SMART" id="SM00283">
    <property type="entry name" value="MA"/>
    <property type="match status" value="1"/>
</dbReference>
<evidence type="ECO:0000256" key="5">
    <source>
        <dbReference type="ARBA" id="ARBA00022989"/>
    </source>
</evidence>
<evidence type="ECO:0000256" key="4">
    <source>
        <dbReference type="ARBA" id="ARBA00022692"/>
    </source>
</evidence>
<dbReference type="Gene3D" id="1.10.287.950">
    <property type="entry name" value="Methyl-accepting chemotaxis protein"/>
    <property type="match status" value="1"/>
</dbReference>
<keyword evidence="3" id="KW-0145">Chemotaxis</keyword>
<dbReference type="AlphaFoldDB" id="A0A1I5WLF7"/>
<feature type="transmembrane region" description="Helical" evidence="9">
    <location>
        <begin position="286"/>
        <end position="306"/>
    </location>
</feature>
<dbReference type="RefSeq" id="WP_177201673.1">
    <property type="nucleotide sequence ID" value="NZ_FOXO01000023.1"/>
</dbReference>
<dbReference type="InterPro" id="IPR004089">
    <property type="entry name" value="MCPsignal_dom"/>
</dbReference>
<evidence type="ECO:0000256" key="7">
    <source>
        <dbReference type="ARBA" id="ARBA00023224"/>
    </source>
</evidence>
<protein>
    <submittedName>
        <fullName evidence="11">Methyl-accepting chemotaxis sensory transducer with Cache sensor</fullName>
    </submittedName>
</protein>
<keyword evidence="2" id="KW-1003">Cell membrane</keyword>
<reference evidence="12" key="1">
    <citation type="submission" date="2016-10" db="EMBL/GenBank/DDBJ databases">
        <authorList>
            <person name="Varghese N."/>
            <person name="Submissions S."/>
        </authorList>
    </citation>
    <scope>NUCLEOTIDE SEQUENCE [LARGE SCALE GENOMIC DNA]</scope>
    <source>
        <strain evidence="12">P18</strain>
    </source>
</reference>
<dbReference type="GO" id="GO:0007165">
    <property type="term" value="P:signal transduction"/>
    <property type="evidence" value="ECO:0007669"/>
    <property type="project" value="UniProtKB-KW"/>
</dbReference>
<dbReference type="GO" id="GO:0006935">
    <property type="term" value="P:chemotaxis"/>
    <property type="evidence" value="ECO:0007669"/>
    <property type="project" value="UniProtKB-KW"/>
</dbReference>
<dbReference type="CDD" id="cd12914">
    <property type="entry name" value="PDC1_DGC_like"/>
    <property type="match status" value="1"/>
</dbReference>
<dbReference type="PROSITE" id="PS50111">
    <property type="entry name" value="CHEMOTAXIS_TRANSDUC_2"/>
    <property type="match status" value="1"/>
</dbReference>
<evidence type="ECO:0000259" key="10">
    <source>
        <dbReference type="PROSITE" id="PS50111"/>
    </source>
</evidence>
<keyword evidence="12" id="KW-1185">Reference proteome</keyword>
<evidence type="ECO:0000256" key="2">
    <source>
        <dbReference type="ARBA" id="ARBA00022475"/>
    </source>
</evidence>